<gene>
    <name evidence="2" type="ORF">Q5H93_12250</name>
</gene>
<dbReference type="Proteomes" id="UP001176429">
    <property type="component" value="Unassembled WGS sequence"/>
</dbReference>
<comment type="caution">
    <text evidence="2">The sequence shown here is derived from an EMBL/GenBank/DDBJ whole genome shotgun (WGS) entry which is preliminary data.</text>
</comment>
<feature type="region of interest" description="Disordered" evidence="1">
    <location>
        <begin position="25"/>
        <end position="49"/>
    </location>
</feature>
<protein>
    <submittedName>
        <fullName evidence="2">Uncharacterized protein</fullName>
    </submittedName>
</protein>
<accession>A0ABT9BB50</accession>
<evidence type="ECO:0000313" key="2">
    <source>
        <dbReference type="EMBL" id="MDO7875506.1"/>
    </source>
</evidence>
<evidence type="ECO:0000256" key="1">
    <source>
        <dbReference type="SAM" id="MobiDB-lite"/>
    </source>
</evidence>
<organism evidence="2 3">
    <name type="scientific">Hymenobacter aranciens</name>
    <dbReference type="NCBI Taxonomy" id="3063996"/>
    <lineage>
        <taxon>Bacteria</taxon>
        <taxon>Pseudomonadati</taxon>
        <taxon>Bacteroidota</taxon>
        <taxon>Cytophagia</taxon>
        <taxon>Cytophagales</taxon>
        <taxon>Hymenobacteraceae</taxon>
        <taxon>Hymenobacter</taxon>
    </lineage>
</organism>
<name>A0ABT9BB50_9BACT</name>
<reference evidence="2" key="1">
    <citation type="submission" date="2023-07" db="EMBL/GenBank/DDBJ databases">
        <authorList>
            <person name="Kim M.K."/>
        </authorList>
    </citation>
    <scope>NUCLEOTIDE SEQUENCE</scope>
    <source>
        <strain evidence="2">ASUV-10-1</strain>
    </source>
</reference>
<dbReference type="RefSeq" id="WP_305006817.1">
    <property type="nucleotide sequence ID" value="NZ_JAUQSY010000007.1"/>
</dbReference>
<dbReference type="EMBL" id="JAUQSY010000007">
    <property type="protein sequence ID" value="MDO7875506.1"/>
    <property type="molecule type" value="Genomic_DNA"/>
</dbReference>
<proteinExistence type="predicted"/>
<evidence type="ECO:0000313" key="3">
    <source>
        <dbReference type="Proteomes" id="UP001176429"/>
    </source>
</evidence>
<sequence>MDSRSHDQLAELLYRVQALQQLVETHLATPDGEGQSDPAPASPGGLPPHELAAQLRLTQVENEQLHRLIKSQEDVITTKNDVIALLRGDTSTRAQPATPGS</sequence>
<keyword evidence="3" id="KW-1185">Reference proteome</keyword>